<dbReference type="EMBL" id="CP080507">
    <property type="protein sequence ID" value="QYM79324.1"/>
    <property type="molecule type" value="Genomic_DNA"/>
</dbReference>
<proteinExistence type="predicted"/>
<dbReference type="PROSITE" id="PS51340">
    <property type="entry name" value="MOSC"/>
    <property type="match status" value="1"/>
</dbReference>
<protein>
    <submittedName>
        <fullName evidence="2">Molybdenum cofactor biosysynthesis protein</fullName>
    </submittedName>
</protein>
<dbReference type="GO" id="GO:0003824">
    <property type="term" value="F:catalytic activity"/>
    <property type="evidence" value="ECO:0007669"/>
    <property type="project" value="InterPro"/>
</dbReference>
<keyword evidence="3" id="KW-1185">Reference proteome</keyword>
<evidence type="ECO:0000313" key="3">
    <source>
        <dbReference type="Proteomes" id="UP000825051"/>
    </source>
</evidence>
<accession>A0A8F9TWW5</accession>
<evidence type="ECO:0000313" key="2">
    <source>
        <dbReference type="EMBL" id="QYM79324.1"/>
    </source>
</evidence>
<dbReference type="InterPro" id="IPR011037">
    <property type="entry name" value="Pyrv_Knase-like_insert_dom_sf"/>
</dbReference>
<organism evidence="2 3">
    <name type="scientific">Horticoccus luteus</name>
    <dbReference type="NCBI Taxonomy" id="2862869"/>
    <lineage>
        <taxon>Bacteria</taxon>
        <taxon>Pseudomonadati</taxon>
        <taxon>Verrucomicrobiota</taxon>
        <taxon>Opitutia</taxon>
        <taxon>Opitutales</taxon>
        <taxon>Opitutaceae</taxon>
        <taxon>Horticoccus</taxon>
    </lineage>
</organism>
<evidence type="ECO:0000259" key="1">
    <source>
        <dbReference type="PROSITE" id="PS51340"/>
    </source>
</evidence>
<gene>
    <name evidence="2" type="ORF">K0B96_01515</name>
</gene>
<reference evidence="2" key="1">
    <citation type="submission" date="2021-08" db="EMBL/GenBank/DDBJ databases">
        <title>Genome of a novel bacterium of the phylum Verrucomicrobia, Oleiharenicola sp. KSB-15.</title>
        <authorList>
            <person name="Chung J.-H."/>
            <person name="Ahn J.-H."/>
            <person name="Yoon Y."/>
            <person name="Kim D.-Y."/>
            <person name="An S.-H."/>
            <person name="Park I."/>
            <person name="Yeon J."/>
        </authorList>
    </citation>
    <scope>NUCLEOTIDE SEQUENCE</scope>
    <source>
        <strain evidence="2">KSB-15</strain>
    </source>
</reference>
<dbReference type="AlphaFoldDB" id="A0A8F9TWW5"/>
<dbReference type="Gene3D" id="2.40.33.20">
    <property type="entry name" value="PK beta-barrel domain-like"/>
    <property type="match status" value="1"/>
</dbReference>
<sequence length="179" mass="19675">MQVTIRHIFISPGHNFFGHYGQAAGTHEIVDVREVACRAGWGLEGDRFYGYRPDYKGQVTFFDWAIYEEAKEKFRVPALRPQAFRRNVLIEGVDINELIGKRFEVGGVAFEGACESRPCFWMDGAVAPGAEEWLRGNGGLRAKILRDGTLVAGAGELRVTGDAPTTGQAALAFAKPALE</sequence>
<dbReference type="RefSeq" id="WP_220163036.1">
    <property type="nucleotide sequence ID" value="NZ_CP080507.1"/>
</dbReference>
<name>A0A8F9TWW5_9BACT</name>
<dbReference type="GO" id="GO:0030151">
    <property type="term" value="F:molybdenum ion binding"/>
    <property type="evidence" value="ECO:0007669"/>
    <property type="project" value="InterPro"/>
</dbReference>
<dbReference type="SUPFAM" id="SSF50800">
    <property type="entry name" value="PK beta-barrel domain-like"/>
    <property type="match status" value="1"/>
</dbReference>
<dbReference type="Pfam" id="PF03473">
    <property type="entry name" value="MOSC"/>
    <property type="match status" value="1"/>
</dbReference>
<dbReference type="Proteomes" id="UP000825051">
    <property type="component" value="Chromosome"/>
</dbReference>
<dbReference type="InterPro" id="IPR005302">
    <property type="entry name" value="MoCF_Sase_C"/>
</dbReference>
<dbReference type="KEGG" id="ole:K0B96_01515"/>
<dbReference type="GO" id="GO:0030170">
    <property type="term" value="F:pyridoxal phosphate binding"/>
    <property type="evidence" value="ECO:0007669"/>
    <property type="project" value="InterPro"/>
</dbReference>
<feature type="domain" description="MOSC" evidence="1">
    <location>
        <begin position="27"/>
        <end position="159"/>
    </location>
</feature>